<dbReference type="EMBL" id="LR796489">
    <property type="protein sequence ID" value="CAB4147118.1"/>
    <property type="molecule type" value="Genomic_DNA"/>
</dbReference>
<organism evidence="1">
    <name type="scientific">uncultured Caudovirales phage</name>
    <dbReference type="NCBI Taxonomy" id="2100421"/>
    <lineage>
        <taxon>Viruses</taxon>
        <taxon>Duplodnaviria</taxon>
        <taxon>Heunggongvirae</taxon>
        <taxon>Uroviricota</taxon>
        <taxon>Caudoviricetes</taxon>
        <taxon>Peduoviridae</taxon>
        <taxon>Maltschvirus</taxon>
        <taxon>Maltschvirus maltsch</taxon>
    </lineage>
</organism>
<accession>A0A6J5MKQ0</accession>
<name>A0A6J5MKQ0_9CAUD</name>
<sequence>MKRKSLNVSGMRACVTPNGLTLQQISDGEFLIKVTAKTVVNGVSQYTWTQVTRATDGSYQSSTQSGGPGYDPAFELNNQDATLGWVYRAKRDQSTGQPLFF</sequence>
<reference evidence="1" key="1">
    <citation type="submission" date="2020-04" db="EMBL/GenBank/DDBJ databases">
        <authorList>
            <person name="Chiriac C."/>
            <person name="Salcher M."/>
            <person name="Ghai R."/>
            <person name="Kavagutti S V."/>
        </authorList>
    </citation>
    <scope>NUCLEOTIDE SEQUENCE</scope>
</reference>
<gene>
    <name evidence="1" type="ORF">UFOVP517_12</name>
</gene>
<proteinExistence type="predicted"/>
<evidence type="ECO:0000313" key="1">
    <source>
        <dbReference type="EMBL" id="CAB4147118.1"/>
    </source>
</evidence>
<protein>
    <submittedName>
        <fullName evidence="1">Uncharacterized protein</fullName>
    </submittedName>
</protein>